<dbReference type="Gene3D" id="1.10.287.110">
    <property type="entry name" value="DnaJ domain"/>
    <property type="match status" value="1"/>
</dbReference>
<organism evidence="2 3">
    <name type="scientific">Giesbergeria sinuosa</name>
    <dbReference type="NCBI Taxonomy" id="80883"/>
    <lineage>
        <taxon>Bacteria</taxon>
        <taxon>Pseudomonadati</taxon>
        <taxon>Pseudomonadota</taxon>
        <taxon>Betaproteobacteria</taxon>
        <taxon>Burkholderiales</taxon>
        <taxon>Comamonadaceae</taxon>
        <taxon>Giesbergeria</taxon>
    </lineage>
</organism>
<keyword evidence="3" id="KW-1185">Reference proteome</keyword>
<protein>
    <submittedName>
        <fullName evidence="2">DnaJ domain-containing protein</fullName>
    </submittedName>
</protein>
<evidence type="ECO:0000259" key="1">
    <source>
        <dbReference type="PROSITE" id="PS50076"/>
    </source>
</evidence>
<proteinExistence type="predicted"/>
<dbReference type="SUPFAM" id="SSF46565">
    <property type="entry name" value="Chaperone J-domain"/>
    <property type="match status" value="1"/>
</dbReference>
<accession>A0ABV9QFS2</accession>
<dbReference type="Pfam" id="PF00226">
    <property type="entry name" value="DnaJ"/>
    <property type="match status" value="1"/>
</dbReference>
<gene>
    <name evidence="2" type="ORF">ACFO6X_12935</name>
</gene>
<evidence type="ECO:0000313" key="2">
    <source>
        <dbReference type="EMBL" id="MFC4789885.1"/>
    </source>
</evidence>
<name>A0ABV9QFS2_9BURK</name>
<dbReference type="PRINTS" id="PR00625">
    <property type="entry name" value="JDOMAIN"/>
</dbReference>
<dbReference type="PROSITE" id="PS00636">
    <property type="entry name" value="DNAJ_1"/>
    <property type="match status" value="1"/>
</dbReference>
<dbReference type="InterPro" id="IPR036869">
    <property type="entry name" value="J_dom_sf"/>
</dbReference>
<dbReference type="EMBL" id="JBHSHJ010000011">
    <property type="protein sequence ID" value="MFC4789885.1"/>
    <property type="molecule type" value="Genomic_DNA"/>
</dbReference>
<dbReference type="InterPro" id="IPR050817">
    <property type="entry name" value="DjlA_DnaK_co-chaperone"/>
</dbReference>
<sequence>MTDHYAALGLGSDASLADIKKAFRQKASFYHPDKNPAPDAAARFRAVQQAYEVLSDPEERQAYDDNRRRNLLDDPLETAQAIWQSYFQQVLAGVQPPR</sequence>
<feature type="domain" description="J" evidence="1">
    <location>
        <begin position="3"/>
        <end position="67"/>
    </location>
</feature>
<dbReference type="SMART" id="SM00271">
    <property type="entry name" value="DnaJ"/>
    <property type="match status" value="1"/>
</dbReference>
<dbReference type="CDD" id="cd06257">
    <property type="entry name" value="DnaJ"/>
    <property type="match status" value="1"/>
</dbReference>
<reference evidence="3" key="1">
    <citation type="journal article" date="2019" name="Int. J. Syst. Evol. Microbiol.">
        <title>The Global Catalogue of Microorganisms (GCM) 10K type strain sequencing project: providing services to taxonomists for standard genome sequencing and annotation.</title>
        <authorList>
            <consortium name="The Broad Institute Genomics Platform"/>
            <consortium name="The Broad Institute Genome Sequencing Center for Infectious Disease"/>
            <person name="Wu L."/>
            <person name="Ma J."/>
        </authorList>
    </citation>
    <scope>NUCLEOTIDE SEQUENCE [LARGE SCALE GENOMIC DNA]</scope>
    <source>
        <strain evidence="3">CCUG 49452</strain>
    </source>
</reference>
<dbReference type="PANTHER" id="PTHR24074">
    <property type="entry name" value="CO-CHAPERONE PROTEIN DJLA"/>
    <property type="match status" value="1"/>
</dbReference>
<evidence type="ECO:0000313" key="3">
    <source>
        <dbReference type="Proteomes" id="UP001596001"/>
    </source>
</evidence>
<dbReference type="InterPro" id="IPR001623">
    <property type="entry name" value="DnaJ_domain"/>
</dbReference>
<dbReference type="InterPro" id="IPR018253">
    <property type="entry name" value="DnaJ_domain_CS"/>
</dbReference>
<comment type="caution">
    <text evidence="2">The sequence shown here is derived from an EMBL/GenBank/DDBJ whole genome shotgun (WGS) entry which is preliminary data.</text>
</comment>
<dbReference type="Proteomes" id="UP001596001">
    <property type="component" value="Unassembled WGS sequence"/>
</dbReference>
<dbReference type="PROSITE" id="PS50076">
    <property type="entry name" value="DNAJ_2"/>
    <property type="match status" value="1"/>
</dbReference>
<dbReference type="RefSeq" id="WP_382433693.1">
    <property type="nucleotide sequence ID" value="NZ_JBHSHJ010000011.1"/>
</dbReference>